<dbReference type="OrthoDB" id="9812068at2"/>
<evidence type="ECO:0000313" key="8">
    <source>
        <dbReference type="EMBL" id="SEF38601.1"/>
    </source>
</evidence>
<dbReference type="InterPro" id="IPR004447">
    <property type="entry name" value="Peptidase_S41A"/>
</dbReference>
<feature type="domain" description="PDZ" evidence="7">
    <location>
        <begin position="76"/>
        <end position="142"/>
    </location>
</feature>
<evidence type="ECO:0000256" key="1">
    <source>
        <dbReference type="ARBA" id="ARBA00009179"/>
    </source>
</evidence>
<keyword evidence="6" id="KW-0732">Signal</keyword>
<evidence type="ECO:0000259" key="7">
    <source>
        <dbReference type="PROSITE" id="PS50106"/>
    </source>
</evidence>
<keyword evidence="9" id="KW-1185">Reference proteome</keyword>
<evidence type="ECO:0000256" key="4">
    <source>
        <dbReference type="ARBA" id="ARBA00022825"/>
    </source>
</evidence>
<sequence length="451" mass="51030">MKKRFFAFLLFIVFIFSINLNVYADALDDVKFILKNYYVDDVPQKVLDANSIDEALKALNDPYTQYFTREEFNDFLNSINNSFSGIGVQIEKVSEGIKIMTVFDSSPAKEAGLKAGDIIIEADGTSLKDLQLEKAIKLIRGAEGTSVNLKIKRGDSTFEVLVTRKKIQFPTVEFKKINNIGYIRILSFGETTDVDFKNYVEKNKTLDGFIIDLRNNPGGYLQTAVNLGGYFVGQKPIVLLKGKDFTQEYESDNDEILKGKKVVFLVNENSASASEVLTGAIQDYKRGLIIGNKTFGKGTVQTFLGLSDGGVLKLTIQRFYSPKGNKINKVGIQPDIFVKDSQMQFDIAYMLLGKSSKIKKGFCMVKIGDSYYEIDKNLLKNKKYYDAFIYLLNNNYIKEYYDGTNQKYVRIAMKKSIIEKLATGKAYVERVKTKKGYSYVIRYYTALKKGA</sequence>
<dbReference type="SUPFAM" id="SSF50156">
    <property type="entry name" value="PDZ domain-like"/>
    <property type="match status" value="1"/>
</dbReference>
<keyword evidence="3 5" id="KW-0378">Hydrolase</keyword>
<dbReference type="GO" id="GO:0030288">
    <property type="term" value="C:outer membrane-bounded periplasmic space"/>
    <property type="evidence" value="ECO:0007669"/>
    <property type="project" value="TreeGrafter"/>
</dbReference>
<protein>
    <submittedName>
        <fullName evidence="8">Carboxyl-terminal processing protease</fullName>
    </submittedName>
</protein>
<comment type="similarity">
    <text evidence="1 5">Belongs to the peptidase S41A family.</text>
</comment>
<evidence type="ECO:0000256" key="6">
    <source>
        <dbReference type="SAM" id="SignalP"/>
    </source>
</evidence>
<dbReference type="RefSeq" id="WP_103895067.1">
    <property type="nucleotide sequence ID" value="NZ_FNUK01000001.1"/>
</dbReference>
<dbReference type="SMART" id="SM00228">
    <property type="entry name" value="PDZ"/>
    <property type="match status" value="1"/>
</dbReference>
<dbReference type="SUPFAM" id="SSF52096">
    <property type="entry name" value="ClpP/crotonase"/>
    <property type="match status" value="1"/>
</dbReference>
<keyword evidence="4 5" id="KW-0720">Serine protease</keyword>
<dbReference type="InterPro" id="IPR029045">
    <property type="entry name" value="ClpP/crotonase-like_dom_sf"/>
</dbReference>
<dbReference type="GO" id="GO:0004175">
    <property type="term" value="F:endopeptidase activity"/>
    <property type="evidence" value="ECO:0007669"/>
    <property type="project" value="TreeGrafter"/>
</dbReference>
<evidence type="ECO:0000256" key="3">
    <source>
        <dbReference type="ARBA" id="ARBA00022801"/>
    </source>
</evidence>
<dbReference type="GO" id="GO:0006508">
    <property type="term" value="P:proteolysis"/>
    <property type="evidence" value="ECO:0007669"/>
    <property type="project" value="UniProtKB-KW"/>
</dbReference>
<dbReference type="Pfam" id="PF13180">
    <property type="entry name" value="PDZ_2"/>
    <property type="match status" value="1"/>
</dbReference>
<dbReference type="InterPro" id="IPR036034">
    <property type="entry name" value="PDZ_sf"/>
</dbReference>
<dbReference type="AlphaFoldDB" id="A0A1H5RM79"/>
<keyword evidence="2 5" id="KW-0645">Protease</keyword>
<accession>A0A1H5RM79</accession>
<dbReference type="GO" id="GO:0008236">
    <property type="term" value="F:serine-type peptidase activity"/>
    <property type="evidence" value="ECO:0007669"/>
    <property type="project" value="UniProtKB-KW"/>
</dbReference>
<dbReference type="CDD" id="cd06782">
    <property type="entry name" value="cpPDZ_CPP-like"/>
    <property type="match status" value="1"/>
</dbReference>
<evidence type="ECO:0000256" key="2">
    <source>
        <dbReference type="ARBA" id="ARBA00022670"/>
    </source>
</evidence>
<dbReference type="PANTHER" id="PTHR32060">
    <property type="entry name" value="TAIL-SPECIFIC PROTEASE"/>
    <property type="match status" value="1"/>
</dbReference>
<feature type="chain" id="PRO_5009283181" evidence="6">
    <location>
        <begin position="25"/>
        <end position="451"/>
    </location>
</feature>
<dbReference type="NCBIfam" id="TIGR00225">
    <property type="entry name" value="prc"/>
    <property type="match status" value="1"/>
</dbReference>
<gene>
    <name evidence="8" type="ORF">SAMN05660865_00031</name>
</gene>
<dbReference type="InterPro" id="IPR001478">
    <property type="entry name" value="PDZ"/>
</dbReference>
<dbReference type="Pfam" id="PF03572">
    <property type="entry name" value="Peptidase_S41"/>
    <property type="match status" value="1"/>
</dbReference>
<dbReference type="PANTHER" id="PTHR32060:SF30">
    <property type="entry name" value="CARBOXY-TERMINAL PROCESSING PROTEASE CTPA"/>
    <property type="match status" value="1"/>
</dbReference>
<dbReference type="CDD" id="cd07560">
    <property type="entry name" value="Peptidase_S41_CPP"/>
    <property type="match status" value="1"/>
</dbReference>
<proteinExistence type="inferred from homology"/>
<dbReference type="EMBL" id="FNUK01000001">
    <property type="protein sequence ID" value="SEF38601.1"/>
    <property type="molecule type" value="Genomic_DNA"/>
</dbReference>
<dbReference type="FunFam" id="2.30.42.10:FF:000063">
    <property type="entry name" value="Peptidase, S41 family"/>
    <property type="match status" value="1"/>
</dbReference>
<dbReference type="SMART" id="SM00245">
    <property type="entry name" value="TSPc"/>
    <property type="match status" value="1"/>
</dbReference>
<dbReference type="Proteomes" id="UP000242850">
    <property type="component" value="Unassembled WGS sequence"/>
</dbReference>
<name>A0A1H5RM79_9CLOT</name>
<evidence type="ECO:0000256" key="5">
    <source>
        <dbReference type="RuleBase" id="RU004404"/>
    </source>
</evidence>
<evidence type="ECO:0000313" key="9">
    <source>
        <dbReference type="Proteomes" id="UP000242850"/>
    </source>
</evidence>
<dbReference type="Gene3D" id="2.30.42.10">
    <property type="match status" value="1"/>
</dbReference>
<dbReference type="InterPro" id="IPR005151">
    <property type="entry name" value="Tail-specific_protease"/>
</dbReference>
<dbReference type="PROSITE" id="PS50106">
    <property type="entry name" value="PDZ"/>
    <property type="match status" value="1"/>
</dbReference>
<dbReference type="GO" id="GO:0007165">
    <property type="term" value="P:signal transduction"/>
    <property type="evidence" value="ECO:0007669"/>
    <property type="project" value="TreeGrafter"/>
</dbReference>
<dbReference type="Gene3D" id="3.30.750.44">
    <property type="match status" value="1"/>
</dbReference>
<feature type="signal peptide" evidence="6">
    <location>
        <begin position="1"/>
        <end position="24"/>
    </location>
</feature>
<organism evidence="8 9">
    <name type="scientific">Caloramator fervidus</name>
    <dbReference type="NCBI Taxonomy" id="29344"/>
    <lineage>
        <taxon>Bacteria</taxon>
        <taxon>Bacillati</taxon>
        <taxon>Bacillota</taxon>
        <taxon>Clostridia</taxon>
        <taxon>Eubacteriales</taxon>
        <taxon>Clostridiaceae</taxon>
        <taxon>Caloramator</taxon>
    </lineage>
</organism>
<dbReference type="Gene3D" id="3.90.226.10">
    <property type="entry name" value="2-enoyl-CoA Hydratase, Chain A, domain 1"/>
    <property type="match status" value="1"/>
</dbReference>
<reference evidence="9" key="1">
    <citation type="submission" date="2016-10" db="EMBL/GenBank/DDBJ databases">
        <authorList>
            <person name="Varghese N."/>
            <person name="Submissions S."/>
        </authorList>
    </citation>
    <scope>NUCLEOTIDE SEQUENCE [LARGE SCALE GENOMIC DNA]</scope>
    <source>
        <strain evidence="9">DSM 5463</strain>
    </source>
</reference>